<dbReference type="PATRIC" id="fig|1207063.3.peg.3475"/>
<evidence type="ECO:0000256" key="1">
    <source>
        <dbReference type="SAM" id="MobiDB-lite"/>
    </source>
</evidence>
<protein>
    <recommendedName>
        <fullName evidence="4">Methyltransferase</fullName>
    </recommendedName>
</protein>
<gene>
    <name evidence="2" type="ORF">P24_17257</name>
</gene>
<comment type="caution">
    <text evidence="2">The sequence shown here is derived from an EMBL/GenBank/DDBJ whole genome shotgun (WGS) entry which is preliminary data.</text>
</comment>
<dbReference type="Proteomes" id="UP000006746">
    <property type="component" value="Unassembled WGS sequence"/>
</dbReference>
<proteinExistence type="predicted"/>
<dbReference type="Gene3D" id="3.40.50.150">
    <property type="entry name" value="Vaccinia Virus protein VP39"/>
    <property type="match status" value="1"/>
</dbReference>
<accession>K2IFE9</accession>
<evidence type="ECO:0008006" key="4">
    <source>
        <dbReference type="Google" id="ProtNLM"/>
    </source>
</evidence>
<feature type="region of interest" description="Disordered" evidence="1">
    <location>
        <begin position="1"/>
        <end position="22"/>
    </location>
</feature>
<organism evidence="2 3">
    <name type="scientific">Oceanibaculum indicum P24</name>
    <dbReference type="NCBI Taxonomy" id="1207063"/>
    <lineage>
        <taxon>Bacteria</taxon>
        <taxon>Pseudomonadati</taxon>
        <taxon>Pseudomonadota</taxon>
        <taxon>Alphaproteobacteria</taxon>
        <taxon>Rhodospirillales</taxon>
        <taxon>Oceanibaculaceae</taxon>
        <taxon>Oceanibaculum</taxon>
    </lineage>
</organism>
<dbReference type="EMBL" id="AMRL01000034">
    <property type="protein sequence ID" value="EKE68711.1"/>
    <property type="molecule type" value="Genomic_DNA"/>
</dbReference>
<evidence type="ECO:0000313" key="3">
    <source>
        <dbReference type="Proteomes" id="UP000006746"/>
    </source>
</evidence>
<sequence length="224" mass="24741">MGAPNRSSAVMQQRKEAPDGLDYFPTPPWATRALCEHLNQWGDISGDTVWEPACGEGHMARPLGEYFAQVVASDIHDYGFGTVHDFLSAGTLLDAPAPLDNPDWIITNPPFNKAAEFALRAAGLAREGFALLVRTAFLEGVTRHAELFSQHPPAWVLPFCERVPMVKGRVDPDAASATSYCWMIWLQHRSVSFNAAPALAWISPCRKRLERPEDYRLVPAGEVA</sequence>
<dbReference type="eggNOG" id="COG2813">
    <property type="taxonomic scope" value="Bacteria"/>
</dbReference>
<feature type="compositionally biased region" description="Polar residues" evidence="1">
    <location>
        <begin position="1"/>
        <end position="11"/>
    </location>
</feature>
<dbReference type="InterPro" id="IPR029063">
    <property type="entry name" value="SAM-dependent_MTases_sf"/>
</dbReference>
<evidence type="ECO:0000313" key="2">
    <source>
        <dbReference type="EMBL" id="EKE68711.1"/>
    </source>
</evidence>
<dbReference type="STRING" id="1207063.P24_17257"/>
<reference evidence="2 3" key="1">
    <citation type="journal article" date="2012" name="J. Bacteriol.">
        <title>Genome Sequence of Oceanibaculum indicum Type Strain P24.</title>
        <authorList>
            <person name="Lai Q."/>
            <person name="Shao Z."/>
        </authorList>
    </citation>
    <scope>NUCLEOTIDE SEQUENCE [LARGE SCALE GENOMIC DNA]</scope>
    <source>
        <strain evidence="2 3">P24</strain>
    </source>
</reference>
<dbReference type="RefSeq" id="WP_008946053.1">
    <property type="nucleotide sequence ID" value="NZ_AMRL01000034.1"/>
</dbReference>
<dbReference type="AlphaFoldDB" id="K2IFE9"/>
<dbReference type="SUPFAM" id="SSF53335">
    <property type="entry name" value="S-adenosyl-L-methionine-dependent methyltransferases"/>
    <property type="match status" value="1"/>
</dbReference>
<keyword evidence="3" id="KW-1185">Reference proteome</keyword>
<name>K2IFE9_9PROT</name>